<dbReference type="InterPro" id="IPR038333">
    <property type="entry name" value="T1MK-like_N_sf"/>
</dbReference>
<keyword evidence="3 10" id="KW-0489">Methyltransferase</keyword>
<feature type="domain" description="N6 adenine-specific DNA methyltransferase N-terminal" evidence="9">
    <location>
        <begin position="14"/>
        <end position="164"/>
    </location>
</feature>
<dbReference type="InterPro" id="IPR051537">
    <property type="entry name" value="DNA_Adenine_Mtase"/>
</dbReference>
<proteinExistence type="inferred from homology"/>
<accession>A0A081QW09</accession>
<evidence type="ECO:0000256" key="3">
    <source>
        <dbReference type="ARBA" id="ARBA00022603"/>
    </source>
</evidence>
<dbReference type="NCBIfam" id="TIGR00497">
    <property type="entry name" value="hsdM"/>
    <property type="match status" value="1"/>
</dbReference>
<dbReference type="GO" id="GO:0032259">
    <property type="term" value="P:methylation"/>
    <property type="evidence" value="ECO:0007669"/>
    <property type="project" value="UniProtKB-KW"/>
</dbReference>
<sequence>MTQETTQTSQSLYQALWNSADVLRSKMDANDYKSYLLGMVFYKYLSDKMLIFVAETMEEGSESLEAALEVYRSYYEDADTHEDLLAVMKDELNYSIKPELTFTALVARVNERSFQLEDLAQGFRDIEQSDELYENLFEDIDLYSKKLGATPQKQNQTVAAVMKELAVLDVAGHAGDMLGDAYEYLIGQFATDSGKKAGEFYTPQPVAKLMTQIAFLGREDKLGFTIYDATMGSGSLLLNAKKYSHKPQTVVYFGQELNTSTYNLARMNMILHGVPVENQFLHNADTLDEDWPTQEPTNFDGVLMNPPYSAKWSASSGFMADPRFSPFGKLAPQSKADFAFLLHGYYHLKQDNGVMAIVLPHGVLFRGNAEGTIRKALLEEGAIDTVIGLPANIFFNTSIPTTVIILKKNRINRDVYFIDASKEFDKGKNQNIMTNAHIEKILEAYKSREEIDKFAHLASYEEIVENDYNLNIPRYVDTFEEEEVEPLTDIVSKINTTNQAIQNQTASLLEMLGQLHGTTPEADAELKEFLKEFEG</sequence>
<dbReference type="InterPro" id="IPR029063">
    <property type="entry name" value="SAM-dependent_MTases_sf"/>
</dbReference>
<keyword evidence="6" id="KW-0680">Restriction system</keyword>
<dbReference type="PANTHER" id="PTHR42933">
    <property type="entry name" value="SLR6095 PROTEIN"/>
    <property type="match status" value="1"/>
</dbReference>
<evidence type="ECO:0000259" key="8">
    <source>
        <dbReference type="Pfam" id="PF02384"/>
    </source>
</evidence>
<dbReference type="GO" id="GO:0009007">
    <property type="term" value="F:site-specific DNA-methyltransferase (adenine-specific) activity"/>
    <property type="evidence" value="ECO:0007669"/>
    <property type="project" value="UniProtKB-EC"/>
</dbReference>
<dbReference type="PANTHER" id="PTHR42933:SF1">
    <property type="entry name" value="SITE-SPECIFIC DNA-METHYLTRANSFERASE (ADENINE-SPECIFIC)"/>
    <property type="match status" value="1"/>
</dbReference>
<evidence type="ECO:0000256" key="7">
    <source>
        <dbReference type="ARBA" id="ARBA00047942"/>
    </source>
</evidence>
<keyword evidence="5" id="KW-0949">S-adenosyl-L-methionine</keyword>
<dbReference type="PRINTS" id="PR00507">
    <property type="entry name" value="N12N6MTFRASE"/>
</dbReference>
<dbReference type="Gene3D" id="3.40.50.150">
    <property type="entry name" value="Vaccinia Virus protein VP39"/>
    <property type="match status" value="1"/>
</dbReference>
<dbReference type="EC" id="2.1.1.72" evidence="2"/>
<dbReference type="Pfam" id="PF12161">
    <property type="entry name" value="HsdM_N"/>
    <property type="match status" value="1"/>
</dbReference>
<evidence type="ECO:0000256" key="1">
    <source>
        <dbReference type="ARBA" id="ARBA00006594"/>
    </source>
</evidence>
<dbReference type="Gene3D" id="1.20.1260.30">
    <property type="match status" value="1"/>
</dbReference>
<dbReference type="Proteomes" id="UP000028022">
    <property type="component" value="Unassembled WGS sequence"/>
</dbReference>
<comment type="similarity">
    <text evidence="1">Belongs to the N(4)/N(6)-methyltransferase family.</text>
</comment>
<keyword evidence="4 10" id="KW-0808">Transferase</keyword>
<dbReference type="InterPro" id="IPR003356">
    <property type="entry name" value="DNA_methylase_A-5"/>
</dbReference>
<evidence type="ECO:0000256" key="2">
    <source>
        <dbReference type="ARBA" id="ARBA00011900"/>
    </source>
</evidence>
<name>A0A081QW09_STRMT</name>
<comment type="caution">
    <text evidence="10">The sequence shown here is derived from an EMBL/GenBank/DDBJ whole genome shotgun (WGS) entry which is preliminary data.</text>
</comment>
<evidence type="ECO:0000313" key="10">
    <source>
        <dbReference type="EMBL" id="KEQ47132.1"/>
    </source>
</evidence>
<dbReference type="GO" id="GO:0008170">
    <property type="term" value="F:N-methyltransferase activity"/>
    <property type="evidence" value="ECO:0007669"/>
    <property type="project" value="InterPro"/>
</dbReference>
<gene>
    <name evidence="10" type="primary">hsdM</name>
    <name evidence="10" type="ORF">SK608_1552</name>
</gene>
<dbReference type="GO" id="GO:0009307">
    <property type="term" value="P:DNA restriction-modification system"/>
    <property type="evidence" value="ECO:0007669"/>
    <property type="project" value="UniProtKB-KW"/>
</dbReference>
<dbReference type="InterPro" id="IPR004546">
    <property type="entry name" value="Restrct_endonuc_T1M"/>
</dbReference>
<evidence type="ECO:0000256" key="6">
    <source>
        <dbReference type="ARBA" id="ARBA00022747"/>
    </source>
</evidence>
<dbReference type="AlphaFoldDB" id="A0A081QW09"/>
<dbReference type="SUPFAM" id="SSF53335">
    <property type="entry name" value="S-adenosyl-L-methionine-dependent methyltransferases"/>
    <property type="match status" value="1"/>
</dbReference>
<reference evidence="10 11" key="1">
    <citation type="submission" date="2014-05" db="EMBL/GenBank/DDBJ databases">
        <authorList>
            <person name="Daugherty S.C."/>
            <person name="Tallon L.J."/>
            <person name="Sadzewicz L."/>
            <person name="Kilian M."/>
            <person name="Tettelin H."/>
        </authorList>
    </citation>
    <scope>NUCLEOTIDE SEQUENCE [LARGE SCALE GENOMIC DNA]</scope>
    <source>
        <strain evidence="10 11">SK608</strain>
    </source>
</reference>
<protein>
    <recommendedName>
        <fullName evidence="2">site-specific DNA-methyltransferase (adenine-specific)</fullName>
        <ecNumber evidence="2">2.1.1.72</ecNumber>
    </recommendedName>
</protein>
<evidence type="ECO:0000256" key="5">
    <source>
        <dbReference type="ARBA" id="ARBA00022691"/>
    </source>
</evidence>
<dbReference type="Pfam" id="PF02384">
    <property type="entry name" value="N6_Mtase"/>
    <property type="match status" value="1"/>
</dbReference>
<dbReference type="InterPro" id="IPR002052">
    <property type="entry name" value="DNA_methylase_N6_adenine_CS"/>
</dbReference>
<dbReference type="GO" id="GO:0003677">
    <property type="term" value="F:DNA binding"/>
    <property type="evidence" value="ECO:0007669"/>
    <property type="project" value="InterPro"/>
</dbReference>
<feature type="domain" description="DNA methylase adenine-specific" evidence="8">
    <location>
        <begin position="175"/>
        <end position="483"/>
    </location>
</feature>
<comment type="catalytic activity">
    <reaction evidence="7">
        <text>a 2'-deoxyadenosine in DNA + S-adenosyl-L-methionine = an N(6)-methyl-2'-deoxyadenosine in DNA + S-adenosyl-L-homocysteine + H(+)</text>
        <dbReference type="Rhea" id="RHEA:15197"/>
        <dbReference type="Rhea" id="RHEA-COMP:12418"/>
        <dbReference type="Rhea" id="RHEA-COMP:12419"/>
        <dbReference type="ChEBI" id="CHEBI:15378"/>
        <dbReference type="ChEBI" id="CHEBI:57856"/>
        <dbReference type="ChEBI" id="CHEBI:59789"/>
        <dbReference type="ChEBI" id="CHEBI:90615"/>
        <dbReference type="ChEBI" id="CHEBI:90616"/>
        <dbReference type="EC" id="2.1.1.72"/>
    </reaction>
</comment>
<evidence type="ECO:0000256" key="4">
    <source>
        <dbReference type="ARBA" id="ARBA00022679"/>
    </source>
</evidence>
<evidence type="ECO:0000313" key="11">
    <source>
        <dbReference type="Proteomes" id="UP000028022"/>
    </source>
</evidence>
<dbReference type="PROSITE" id="PS00092">
    <property type="entry name" value="N6_MTASE"/>
    <property type="match status" value="1"/>
</dbReference>
<dbReference type="InterPro" id="IPR022749">
    <property type="entry name" value="D12N6_MeTrfase_N"/>
</dbReference>
<organism evidence="10 11">
    <name type="scientific">Streptococcus mitis</name>
    <dbReference type="NCBI Taxonomy" id="28037"/>
    <lineage>
        <taxon>Bacteria</taxon>
        <taxon>Bacillati</taxon>
        <taxon>Bacillota</taxon>
        <taxon>Bacilli</taxon>
        <taxon>Lactobacillales</taxon>
        <taxon>Streptococcaceae</taxon>
        <taxon>Streptococcus</taxon>
        <taxon>Streptococcus mitis group</taxon>
    </lineage>
</organism>
<evidence type="ECO:0000259" key="9">
    <source>
        <dbReference type="Pfam" id="PF12161"/>
    </source>
</evidence>
<dbReference type="EMBL" id="JPFZ01000010">
    <property type="protein sequence ID" value="KEQ47132.1"/>
    <property type="molecule type" value="Genomic_DNA"/>
</dbReference>